<evidence type="ECO:0000256" key="4">
    <source>
        <dbReference type="ARBA" id="ARBA00021280"/>
    </source>
</evidence>
<comment type="similarity">
    <text evidence="3 14">Belongs to the TFB4 family.</text>
</comment>
<protein>
    <recommendedName>
        <fullName evidence="4 14">General transcription and DNA repair factor IIH subunit TFB4</fullName>
        <shortName evidence="14">TFIIH subunit TFB4</shortName>
    </recommendedName>
    <alternativeName>
        <fullName evidence="13 14">RNA polymerase II transcription factor B subunit 4</fullName>
    </alternativeName>
</protein>
<dbReference type="AlphaFoldDB" id="A0A066VL96"/>
<name>A0A066VL96_TILAU</name>
<comment type="caution">
    <text evidence="16">The sequence shown here is derived from an EMBL/GenBank/DDBJ whole genome shotgun (WGS) entry which is preliminary data.</text>
</comment>
<dbReference type="Pfam" id="PF03850">
    <property type="entry name" value="Tfb4"/>
    <property type="match status" value="1"/>
</dbReference>
<proteinExistence type="inferred from homology"/>
<dbReference type="InterPro" id="IPR036465">
    <property type="entry name" value="vWFA_dom_sf"/>
</dbReference>
<keyword evidence="11 14" id="KW-0234">DNA repair</keyword>
<dbReference type="EMBL" id="JMSN01000069">
    <property type="protein sequence ID" value="KDN42507.1"/>
    <property type="molecule type" value="Genomic_DNA"/>
</dbReference>
<comment type="subunit">
    <text evidence="14">Component of the 7-subunit TFIIH core complex composed of XPB/SSL2, XPD/RAD3, SSL1, TFB1, TFB2, TFB4 and TFB5, which is active in NER. The core complex associates with the 3-subunit CTD-kinase module TFIIK composed of CCL1, KIN28 and TFB3 to form the 10-subunit holoenzyme (holo-TFIIH) active in transcription.</text>
</comment>
<dbReference type="GO" id="GO:0006289">
    <property type="term" value="P:nucleotide-excision repair"/>
    <property type="evidence" value="ECO:0007669"/>
    <property type="project" value="UniProtKB-UniRule"/>
</dbReference>
<dbReference type="OMA" id="QGCDITS"/>
<dbReference type="PANTHER" id="PTHR12831:SF0">
    <property type="entry name" value="GENERAL TRANSCRIPTION FACTOR IIH SUBUNIT 3"/>
    <property type="match status" value="1"/>
</dbReference>
<gene>
    <name evidence="16" type="ORF">K437DRAFT_257848</name>
</gene>
<evidence type="ECO:0000256" key="14">
    <source>
        <dbReference type="RuleBase" id="RU368090"/>
    </source>
</evidence>
<evidence type="ECO:0000256" key="15">
    <source>
        <dbReference type="SAM" id="MobiDB-lite"/>
    </source>
</evidence>
<evidence type="ECO:0000256" key="7">
    <source>
        <dbReference type="ARBA" id="ARBA00022771"/>
    </source>
</evidence>
<keyword evidence="8 14" id="KW-0862">Zinc</keyword>
<evidence type="ECO:0000256" key="2">
    <source>
        <dbReference type="ARBA" id="ARBA00004123"/>
    </source>
</evidence>
<dbReference type="Proteomes" id="UP000027361">
    <property type="component" value="Unassembled WGS sequence"/>
</dbReference>
<dbReference type="InterPro" id="IPR004600">
    <property type="entry name" value="TFIIH_Tfb4/GTF2H3"/>
</dbReference>
<evidence type="ECO:0000256" key="6">
    <source>
        <dbReference type="ARBA" id="ARBA00022763"/>
    </source>
</evidence>
<evidence type="ECO:0000256" key="8">
    <source>
        <dbReference type="ARBA" id="ARBA00022833"/>
    </source>
</evidence>
<dbReference type="HOGENOM" id="CLU_040211_0_0_1"/>
<dbReference type="STRING" id="1037660.A0A066VL96"/>
<dbReference type="GO" id="GO:0008270">
    <property type="term" value="F:zinc ion binding"/>
    <property type="evidence" value="ECO:0007669"/>
    <property type="project" value="UniProtKB-KW"/>
</dbReference>
<evidence type="ECO:0000256" key="5">
    <source>
        <dbReference type="ARBA" id="ARBA00022723"/>
    </source>
</evidence>
<keyword evidence="17" id="KW-1185">Reference proteome</keyword>
<comment type="function">
    <text evidence="1 14">Component of the general transcription and DNA repair factor IIH (TFIIH) core complex, which is involved in general and transcription-coupled nucleotide excision repair (NER) of damaged DNA and, when complexed to TFIIK, in RNA transcription by RNA polymerase II. In NER, TFIIH acts by opening DNA around the lesion to allow the excision of the damaged oligonucleotide and its replacement by a new DNA fragment. In transcription, TFIIH has an essential role in transcription initiation. When the pre-initiation complex (PIC) has been established, TFIIH is required for promoter opening and promoter escape. Phosphorylation of the C-terminal tail (CTD) of the largest subunit of RNA polymerase II by the kinase module TFIIK controls the initiation of transcription.</text>
</comment>
<evidence type="ECO:0000256" key="3">
    <source>
        <dbReference type="ARBA" id="ARBA00005273"/>
    </source>
</evidence>
<dbReference type="GeneID" id="25264805"/>
<accession>A0A066VL96</accession>
<dbReference type="GO" id="GO:0000439">
    <property type="term" value="C:transcription factor TFIIH core complex"/>
    <property type="evidence" value="ECO:0007669"/>
    <property type="project" value="UniProtKB-UniRule"/>
</dbReference>
<dbReference type="Gene3D" id="3.40.50.410">
    <property type="entry name" value="von Willebrand factor, type A domain"/>
    <property type="match status" value="1"/>
</dbReference>
<dbReference type="FunCoup" id="A0A066VL96">
    <property type="interactions" value="720"/>
</dbReference>
<keyword evidence="6 14" id="KW-0227">DNA damage</keyword>
<keyword evidence="7 14" id="KW-0863">Zinc-finger</keyword>
<evidence type="ECO:0000313" key="16">
    <source>
        <dbReference type="EMBL" id="KDN42507.1"/>
    </source>
</evidence>
<evidence type="ECO:0000256" key="13">
    <source>
        <dbReference type="ARBA" id="ARBA00033341"/>
    </source>
</evidence>
<evidence type="ECO:0000313" key="17">
    <source>
        <dbReference type="Proteomes" id="UP000027361"/>
    </source>
</evidence>
<evidence type="ECO:0000256" key="9">
    <source>
        <dbReference type="ARBA" id="ARBA00023015"/>
    </source>
</evidence>
<evidence type="ECO:0000256" key="1">
    <source>
        <dbReference type="ARBA" id="ARBA00002817"/>
    </source>
</evidence>
<keyword evidence="9 14" id="KW-0805">Transcription regulation</keyword>
<dbReference type="GO" id="GO:0006355">
    <property type="term" value="P:regulation of DNA-templated transcription"/>
    <property type="evidence" value="ECO:0007669"/>
    <property type="project" value="InterPro"/>
</dbReference>
<keyword evidence="10 14" id="KW-0804">Transcription</keyword>
<reference evidence="16 17" key="1">
    <citation type="submission" date="2014-05" db="EMBL/GenBank/DDBJ databases">
        <title>Draft genome sequence of a rare smut relative, Tilletiaria anomala UBC 951.</title>
        <authorList>
            <consortium name="DOE Joint Genome Institute"/>
            <person name="Toome M."/>
            <person name="Kuo A."/>
            <person name="Henrissat B."/>
            <person name="Lipzen A."/>
            <person name="Tritt A."/>
            <person name="Yoshinaga Y."/>
            <person name="Zane M."/>
            <person name="Barry K."/>
            <person name="Grigoriev I.V."/>
            <person name="Spatafora J.W."/>
            <person name="Aimea M.C."/>
        </authorList>
    </citation>
    <scope>NUCLEOTIDE SEQUENCE [LARGE SCALE GENOMIC DNA]</scope>
    <source>
        <strain evidence="16 17">UBC 951</strain>
    </source>
</reference>
<keyword evidence="12 14" id="KW-0539">Nucleus</keyword>
<keyword evidence="5 14" id="KW-0479">Metal-binding</keyword>
<dbReference type="RefSeq" id="XP_013242076.1">
    <property type="nucleotide sequence ID" value="XM_013386622.1"/>
</dbReference>
<organism evidence="16 17">
    <name type="scientific">Tilletiaria anomala (strain ATCC 24038 / CBS 436.72 / UBC 951)</name>
    <dbReference type="NCBI Taxonomy" id="1037660"/>
    <lineage>
        <taxon>Eukaryota</taxon>
        <taxon>Fungi</taxon>
        <taxon>Dikarya</taxon>
        <taxon>Basidiomycota</taxon>
        <taxon>Ustilaginomycotina</taxon>
        <taxon>Exobasidiomycetes</taxon>
        <taxon>Georgefischeriales</taxon>
        <taxon>Tilletiariaceae</taxon>
        <taxon>Tilletiaria</taxon>
    </lineage>
</organism>
<evidence type="ECO:0000256" key="10">
    <source>
        <dbReference type="ARBA" id="ARBA00023163"/>
    </source>
</evidence>
<dbReference type="PANTHER" id="PTHR12831">
    <property type="entry name" value="TRANSCRIPTION INITIATION FACTOR IIH TFIIH , POLYPEPTIDE 3-RELATED"/>
    <property type="match status" value="1"/>
</dbReference>
<evidence type="ECO:0000256" key="11">
    <source>
        <dbReference type="ARBA" id="ARBA00023204"/>
    </source>
</evidence>
<dbReference type="OrthoDB" id="17307at2759"/>
<sequence>MVSQVLNGSTDAEAGSTSRHNHIGSSTGLRGSSIATRSTPDFLVLVLDCNLFGWASAANASKHSTATQQNGNGERHSNLDIGKGEGAAAELEKVLKDVLIFLNAHMALQYDNGVAVYAASGAKARLLFSSAPHSSSAASTALEDEEGPDANTFQEFKALDSRVYSGIKTLMQETAEEMEDGLLRDRGTRMDDGDRRDRRRSAMSSTGIVAALSQALCHVHRLSLFSYAVSAPGASATTLSMNSNPGGNARSSESTLSAFRSRILVLSVTPDASTQYVSMMNCIFGAQKAMVSINVCKLHGGDSVFLQQAAFLTHGSYLRVESRKGILQVLMSTFLASTSVSKMMNLPNEDEVDFRAACFCHRKIVDVGYVCSVCLSIFCEPLPACTTCKSRFPRRTLERFRSEHKLLEIIGVTPDRS</sequence>
<evidence type="ECO:0000256" key="12">
    <source>
        <dbReference type="ARBA" id="ARBA00023242"/>
    </source>
</evidence>
<dbReference type="InParanoid" id="A0A066VL96"/>
<dbReference type="GO" id="GO:0005675">
    <property type="term" value="C:transcription factor TFIIH holo complex"/>
    <property type="evidence" value="ECO:0007669"/>
    <property type="project" value="UniProtKB-UniRule"/>
</dbReference>
<feature type="region of interest" description="Disordered" evidence="15">
    <location>
        <begin position="1"/>
        <end position="31"/>
    </location>
</feature>
<comment type="subcellular location">
    <subcellularLocation>
        <location evidence="2 14">Nucleus</location>
    </subcellularLocation>
</comment>